<proteinExistence type="predicted"/>
<keyword evidence="1" id="KW-1133">Transmembrane helix</keyword>
<reference evidence="2" key="1">
    <citation type="submission" date="2015-04" db="EMBL/GenBank/DDBJ databases">
        <authorList>
            <consortium name="Pathogen Informatics"/>
        </authorList>
    </citation>
    <scope>NUCLEOTIDE SEQUENCE [LARGE SCALE GENOMIC DNA]</scope>
    <source>
        <strain evidence="2">8A</strain>
    </source>
</reference>
<evidence type="ECO:0000313" key="2">
    <source>
        <dbReference type="EMBL" id="CRG94068.1"/>
    </source>
</evidence>
<dbReference type="GeneID" id="39730307"/>
<dbReference type="Proteomes" id="UP000220797">
    <property type="component" value="Unassembled WGS sequence"/>
</dbReference>
<feature type="transmembrane region" description="Helical" evidence="1">
    <location>
        <begin position="24"/>
        <end position="44"/>
    </location>
</feature>
<evidence type="ECO:0008006" key="4">
    <source>
        <dbReference type="Google" id="ProtNLM"/>
    </source>
</evidence>
<dbReference type="EMBL" id="CVMV01000021">
    <property type="protein sequence ID" value="CRG94068.1"/>
    <property type="molecule type" value="Genomic_DNA"/>
</dbReference>
<keyword evidence="3" id="KW-1185">Reference proteome</keyword>
<protein>
    <recommendedName>
        <fullName evidence="4">Plasmodium RESA N-terminal domain-containing protein</fullName>
    </recommendedName>
</protein>
<comment type="caution">
    <text evidence="2">The sequence shown here is derived from an EMBL/GenBank/DDBJ whole genome shotgun (WGS) entry which is preliminary data.</text>
</comment>
<accession>A0A1J1GP47</accession>
<gene>
    <name evidence="2" type="ORF">PGAL8A_00178000</name>
</gene>
<dbReference type="VEuPathDB" id="PlasmoDB:PGAL8A_00178000"/>
<name>A0A1J1GP47_PLAGA</name>
<organism evidence="2 3">
    <name type="scientific">Plasmodium gallinaceum</name>
    <dbReference type="NCBI Taxonomy" id="5849"/>
    <lineage>
        <taxon>Eukaryota</taxon>
        <taxon>Sar</taxon>
        <taxon>Alveolata</taxon>
        <taxon>Apicomplexa</taxon>
        <taxon>Aconoidasida</taxon>
        <taxon>Haemosporida</taxon>
        <taxon>Plasmodiidae</taxon>
        <taxon>Plasmodium</taxon>
        <taxon>Plasmodium (Haemamoeba)</taxon>
    </lineage>
</organism>
<dbReference type="RefSeq" id="XP_028526889.1">
    <property type="nucleotide sequence ID" value="XM_028670104.1"/>
</dbReference>
<evidence type="ECO:0000256" key="1">
    <source>
        <dbReference type="SAM" id="Phobius"/>
    </source>
</evidence>
<evidence type="ECO:0000313" key="3">
    <source>
        <dbReference type="Proteomes" id="UP000220797"/>
    </source>
</evidence>
<keyword evidence="1" id="KW-0812">Transmembrane</keyword>
<dbReference type="AlphaFoldDB" id="A0A1J1GP47"/>
<sequence length="210" mass="25967">MKGYLDNSVEIQYKKYTEIYRNLLFSRILRLFCLSLLFFLIQYVSKSKNEVFFELKESKVYSRKLMENEEEKIKIFQDNTDCSIVNLWASQRAKWRKGNYEMRKMAHEEWKRECLENNINDSMWINKTWFNWRFKSTEQILKKMGEDHINFLCFLNTFPSYNSIYEYLENMKKSLENYHELILNNWRCYMNDSINDWKEQRKNSLKKDES</sequence>
<keyword evidence="1" id="KW-0472">Membrane</keyword>